<keyword evidence="2" id="KW-1185">Reference proteome</keyword>
<sequence length="88" mass="9993">MNESKKVERENTGILRKATEDINSGSGITLERRFYREKDGPKQQILAGYWNIASPPSISLSFSSNITFNTAKWMGNFGGQRSKMDEKF</sequence>
<evidence type="ECO:0000313" key="2">
    <source>
        <dbReference type="Proteomes" id="UP001396334"/>
    </source>
</evidence>
<dbReference type="EMBL" id="JBBPBN010000020">
    <property type="protein sequence ID" value="KAK9017403.1"/>
    <property type="molecule type" value="Genomic_DNA"/>
</dbReference>
<organism evidence="1 2">
    <name type="scientific">Hibiscus sabdariffa</name>
    <name type="common">roselle</name>
    <dbReference type="NCBI Taxonomy" id="183260"/>
    <lineage>
        <taxon>Eukaryota</taxon>
        <taxon>Viridiplantae</taxon>
        <taxon>Streptophyta</taxon>
        <taxon>Embryophyta</taxon>
        <taxon>Tracheophyta</taxon>
        <taxon>Spermatophyta</taxon>
        <taxon>Magnoliopsida</taxon>
        <taxon>eudicotyledons</taxon>
        <taxon>Gunneridae</taxon>
        <taxon>Pentapetalae</taxon>
        <taxon>rosids</taxon>
        <taxon>malvids</taxon>
        <taxon>Malvales</taxon>
        <taxon>Malvaceae</taxon>
        <taxon>Malvoideae</taxon>
        <taxon>Hibiscus</taxon>
    </lineage>
</organism>
<gene>
    <name evidence="1" type="ORF">V6N11_079882</name>
</gene>
<proteinExistence type="predicted"/>
<evidence type="ECO:0000313" key="1">
    <source>
        <dbReference type="EMBL" id="KAK9017403.1"/>
    </source>
</evidence>
<protein>
    <submittedName>
        <fullName evidence="1">Uncharacterized protein</fullName>
    </submittedName>
</protein>
<reference evidence="1 2" key="1">
    <citation type="journal article" date="2024" name="G3 (Bethesda)">
        <title>Genome assembly of Hibiscus sabdariffa L. provides insights into metabolisms of medicinal natural products.</title>
        <authorList>
            <person name="Kim T."/>
        </authorList>
    </citation>
    <scope>NUCLEOTIDE SEQUENCE [LARGE SCALE GENOMIC DNA]</scope>
    <source>
        <strain evidence="1">TK-2024</strain>
        <tissue evidence="1">Old leaves</tissue>
    </source>
</reference>
<accession>A0ABR2RWN8</accession>
<dbReference type="Proteomes" id="UP001396334">
    <property type="component" value="Unassembled WGS sequence"/>
</dbReference>
<comment type="caution">
    <text evidence="1">The sequence shown here is derived from an EMBL/GenBank/DDBJ whole genome shotgun (WGS) entry which is preliminary data.</text>
</comment>
<name>A0ABR2RWN8_9ROSI</name>